<comment type="caution">
    <text evidence="2">The sequence shown here is derived from an EMBL/GenBank/DDBJ whole genome shotgun (WGS) entry which is preliminary data.</text>
</comment>
<keyword evidence="3" id="KW-1185">Reference proteome</keyword>
<dbReference type="PANTHER" id="PTHR33332">
    <property type="entry name" value="REVERSE TRANSCRIPTASE DOMAIN-CONTAINING PROTEIN"/>
    <property type="match status" value="1"/>
</dbReference>
<dbReference type="AlphaFoldDB" id="A0AAN7RQ20"/>
<dbReference type="Proteomes" id="UP001333110">
    <property type="component" value="Unassembled WGS sequence"/>
</dbReference>
<gene>
    <name evidence="2" type="ORF">QYF61_003231</name>
</gene>
<evidence type="ECO:0000313" key="3">
    <source>
        <dbReference type="Proteomes" id="UP001333110"/>
    </source>
</evidence>
<organism evidence="2 3">
    <name type="scientific">Mycteria americana</name>
    <name type="common">Wood stork</name>
    <dbReference type="NCBI Taxonomy" id="33587"/>
    <lineage>
        <taxon>Eukaryota</taxon>
        <taxon>Metazoa</taxon>
        <taxon>Chordata</taxon>
        <taxon>Craniata</taxon>
        <taxon>Vertebrata</taxon>
        <taxon>Euteleostomi</taxon>
        <taxon>Archelosauria</taxon>
        <taxon>Archosauria</taxon>
        <taxon>Dinosauria</taxon>
        <taxon>Saurischia</taxon>
        <taxon>Theropoda</taxon>
        <taxon>Coelurosauria</taxon>
        <taxon>Aves</taxon>
        <taxon>Neognathae</taxon>
        <taxon>Neoaves</taxon>
        <taxon>Aequornithes</taxon>
        <taxon>Ciconiiformes</taxon>
        <taxon>Ciconiidae</taxon>
        <taxon>Mycteria</taxon>
    </lineage>
</organism>
<proteinExistence type="predicted"/>
<evidence type="ECO:0000313" key="2">
    <source>
        <dbReference type="EMBL" id="KAK4815539.1"/>
    </source>
</evidence>
<reference evidence="2 3" key="1">
    <citation type="journal article" date="2023" name="J. Hered.">
        <title>Chromosome-level genome of the wood stork (Mycteria americana) provides insight into avian chromosome evolution.</title>
        <authorList>
            <person name="Flamio R. Jr."/>
            <person name="Ramstad K.M."/>
        </authorList>
    </citation>
    <scope>NUCLEOTIDE SEQUENCE [LARGE SCALE GENOMIC DNA]</scope>
    <source>
        <strain evidence="2">JAX WOST 10</strain>
    </source>
</reference>
<accession>A0AAN7RQ20</accession>
<protein>
    <recommendedName>
        <fullName evidence="4">Reverse transcriptase domain-containing protein</fullName>
    </recommendedName>
</protein>
<dbReference type="EMBL" id="JAUNZN010000009">
    <property type="protein sequence ID" value="KAK4815539.1"/>
    <property type="molecule type" value="Genomic_DNA"/>
</dbReference>
<feature type="compositionally biased region" description="Polar residues" evidence="1">
    <location>
        <begin position="1"/>
        <end position="16"/>
    </location>
</feature>
<sequence length="314" mass="36223">MLSTSAMHSNNTSFKNVNKPHLEKKRLERNLGVHPCATVDNPTETGCSGLGQAYWLDGHTQGVVVNGLKSSWRPVTSGVPQGSVLGPVLFNIFINDLDEGIKLHPQRDLDRLDRWAEANSIKFNKAKCWVAKVANSILACMRNSVASRTREVIVPLYSALVRPHLEYCVQFWAPHYKRDIEVLERVQRRATKLVKGLEHKSDEERLRELGLFSLEKRRLRGDLIALYNYLKGGCREVGVGLFSQVTSDRTRGNGLKLRQGRFRLDIMKNFFTERVVKHWNRLPREVVESPSLEVFKRHVDVVVRDMVYWWTWQY</sequence>
<feature type="region of interest" description="Disordered" evidence="1">
    <location>
        <begin position="1"/>
        <end position="21"/>
    </location>
</feature>
<evidence type="ECO:0000256" key="1">
    <source>
        <dbReference type="SAM" id="MobiDB-lite"/>
    </source>
</evidence>
<evidence type="ECO:0008006" key="4">
    <source>
        <dbReference type="Google" id="ProtNLM"/>
    </source>
</evidence>
<name>A0AAN7RQ20_MYCAM</name>